<dbReference type="InterPro" id="IPR000998">
    <property type="entry name" value="MAM_dom"/>
</dbReference>
<protein>
    <recommendedName>
        <fullName evidence="3">Metalloendopeptidase</fullName>
        <ecNumber evidence="3">3.4.24.-</ecNumber>
    </recommendedName>
</protein>
<gene>
    <name evidence="9" type="ORF">CCMP2556_LOCUS45338</name>
</gene>
<evidence type="ECO:0000256" key="5">
    <source>
        <dbReference type="SAM" id="MobiDB-lite"/>
    </source>
</evidence>
<dbReference type="Pfam" id="PF01400">
    <property type="entry name" value="Astacin"/>
    <property type="match status" value="1"/>
</dbReference>
<comment type="caution">
    <text evidence="9">The sequence shown here is derived from an EMBL/GenBank/DDBJ whole genome shotgun (WGS) entry which is preliminary data.</text>
</comment>
<feature type="transmembrane region" description="Helical" evidence="6">
    <location>
        <begin position="1915"/>
        <end position="1934"/>
    </location>
</feature>
<dbReference type="Gene3D" id="3.40.390.10">
    <property type="entry name" value="Collagenase (Catalytic Domain)"/>
    <property type="match status" value="1"/>
</dbReference>
<dbReference type="InterPro" id="IPR024079">
    <property type="entry name" value="MetalloPept_cat_dom_sf"/>
</dbReference>
<evidence type="ECO:0000313" key="10">
    <source>
        <dbReference type="Proteomes" id="UP001642484"/>
    </source>
</evidence>
<dbReference type="PRINTS" id="PR00480">
    <property type="entry name" value="ASTACIN"/>
</dbReference>
<feature type="region of interest" description="Disordered" evidence="5">
    <location>
        <begin position="1166"/>
        <end position="1191"/>
    </location>
</feature>
<feature type="binding site" evidence="2">
    <location>
        <position position="1604"/>
    </location>
    <ligand>
        <name>Zn(2+)</name>
        <dbReference type="ChEBI" id="CHEBI:29105"/>
        <note>catalytic</note>
    </ligand>
</feature>
<dbReference type="PANTHER" id="PTHR43493">
    <property type="entry name" value="DNA GYRASE/TOPOISOMERASE SUBUNIT A"/>
    <property type="match status" value="1"/>
</dbReference>
<keyword evidence="4" id="KW-0175">Coiled coil</keyword>
<dbReference type="Pfam" id="PF03989">
    <property type="entry name" value="DNA_gyraseA_C"/>
    <property type="match status" value="2"/>
</dbReference>
<dbReference type="Gene3D" id="2.60.120.200">
    <property type="match status" value="1"/>
</dbReference>
<dbReference type="SMART" id="SM00137">
    <property type="entry name" value="MAM"/>
    <property type="match status" value="1"/>
</dbReference>
<keyword evidence="2 3" id="KW-0862">Zinc</keyword>
<keyword evidence="6" id="KW-1133">Transmembrane helix</keyword>
<dbReference type="SMART" id="SM00235">
    <property type="entry name" value="ZnMc"/>
    <property type="match status" value="1"/>
</dbReference>
<dbReference type="InterPro" id="IPR013757">
    <property type="entry name" value="Topo_IIA_A_a_sf"/>
</dbReference>
<organism evidence="9 10">
    <name type="scientific">Durusdinium trenchii</name>
    <dbReference type="NCBI Taxonomy" id="1381693"/>
    <lineage>
        <taxon>Eukaryota</taxon>
        <taxon>Sar</taxon>
        <taxon>Alveolata</taxon>
        <taxon>Dinophyceae</taxon>
        <taxon>Suessiales</taxon>
        <taxon>Symbiodiniaceae</taxon>
        <taxon>Durusdinium</taxon>
    </lineage>
</organism>
<dbReference type="InterPro" id="IPR050220">
    <property type="entry name" value="Type_II_DNA_Topoisomerases"/>
</dbReference>
<comment type="cofactor">
    <cofactor evidence="2 3">
        <name>Zn(2+)</name>
        <dbReference type="ChEBI" id="CHEBI:29105"/>
    </cofactor>
    <text evidence="2 3">Binds 1 zinc ion per subunit.</text>
</comment>
<dbReference type="SUPFAM" id="SSF49899">
    <property type="entry name" value="Concanavalin A-like lectins/glucanases"/>
    <property type="match status" value="1"/>
</dbReference>
<accession>A0ABP0R3H4</accession>
<dbReference type="PROSITE" id="PS51864">
    <property type="entry name" value="ASTACIN"/>
    <property type="match status" value="1"/>
</dbReference>
<dbReference type="Proteomes" id="UP001642484">
    <property type="component" value="Unassembled WGS sequence"/>
</dbReference>
<keyword evidence="2 3" id="KW-0645">Protease</keyword>
<feature type="domain" description="MAM" evidence="7">
    <location>
        <begin position="1718"/>
        <end position="1860"/>
    </location>
</feature>
<feature type="region of interest" description="Disordered" evidence="5">
    <location>
        <begin position="746"/>
        <end position="822"/>
    </location>
</feature>
<evidence type="ECO:0000256" key="3">
    <source>
        <dbReference type="RuleBase" id="RU361183"/>
    </source>
</evidence>
<dbReference type="PROSITE" id="PS50092">
    <property type="entry name" value="TSP1"/>
    <property type="match status" value="1"/>
</dbReference>
<dbReference type="PROSITE" id="PS50060">
    <property type="entry name" value="MAM_2"/>
    <property type="match status" value="1"/>
</dbReference>
<proteinExistence type="predicted"/>
<dbReference type="InterPro" id="IPR001506">
    <property type="entry name" value="Peptidase_M12A"/>
</dbReference>
<dbReference type="Pfam" id="PF19030">
    <property type="entry name" value="TSP1_ADAMTS"/>
    <property type="match status" value="1"/>
</dbReference>
<feature type="coiled-coil region" evidence="4">
    <location>
        <begin position="278"/>
        <end position="342"/>
    </location>
</feature>
<keyword evidence="2 3" id="KW-0378">Hydrolase</keyword>
<reference evidence="9 10" key="1">
    <citation type="submission" date="2024-02" db="EMBL/GenBank/DDBJ databases">
        <authorList>
            <person name="Chen Y."/>
            <person name="Shah S."/>
            <person name="Dougan E. K."/>
            <person name="Thang M."/>
            <person name="Chan C."/>
        </authorList>
    </citation>
    <scope>NUCLEOTIDE SEQUENCE [LARGE SCALE GENOMIC DNA]</scope>
</reference>
<feature type="active site" evidence="2">
    <location>
        <position position="1595"/>
    </location>
</feature>
<name>A0ABP0R3H4_9DINO</name>
<feature type="coiled-coil region" evidence="4">
    <location>
        <begin position="431"/>
        <end position="492"/>
    </location>
</feature>
<dbReference type="Gene3D" id="1.10.268.10">
    <property type="entry name" value="Topoisomerase, domain 3"/>
    <property type="match status" value="1"/>
</dbReference>
<dbReference type="SUPFAM" id="SSF101904">
    <property type="entry name" value="GyrA/ParC C-terminal domain-like"/>
    <property type="match status" value="2"/>
</dbReference>
<evidence type="ECO:0000256" key="6">
    <source>
        <dbReference type="SAM" id="Phobius"/>
    </source>
</evidence>
<evidence type="ECO:0000259" key="7">
    <source>
        <dbReference type="PROSITE" id="PS50060"/>
    </source>
</evidence>
<keyword evidence="2 3" id="KW-0482">Metalloprotease</keyword>
<dbReference type="InterPro" id="IPR035516">
    <property type="entry name" value="Gyrase/topoIV_suA_C"/>
</dbReference>
<feature type="region of interest" description="Disordered" evidence="5">
    <location>
        <begin position="981"/>
        <end position="1080"/>
    </location>
</feature>
<dbReference type="SUPFAM" id="SSF55486">
    <property type="entry name" value="Metalloproteases ('zincins'), catalytic domain"/>
    <property type="match status" value="1"/>
</dbReference>
<feature type="compositionally biased region" description="Pro residues" evidence="5">
    <location>
        <begin position="1035"/>
        <end position="1048"/>
    </location>
</feature>
<feature type="binding site" evidence="2">
    <location>
        <position position="1598"/>
    </location>
    <ligand>
        <name>Zn(2+)</name>
        <dbReference type="ChEBI" id="CHEBI:29105"/>
        <note>catalytic</note>
    </ligand>
</feature>
<feature type="compositionally biased region" description="Basic and acidic residues" evidence="5">
    <location>
        <begin position="1170"/>
        <end position="1191"/>
    </location>
</feature>
<keyword evidence="6" id="KW-0812">Transmembrane</keyword>
<keyword evidence="1" id="KW-0325">Glycoprotein</keyword>
<dbReference type="EC" id="3.4.24.-" evidence="3"/>
<feature type="compositionally biased region" description="Basic and acidic residues" evidence="5">
    <location>
        <begin position="757"/>
        <end position="780"/>
    </location>
</feature>
<comment type="caution">
    <text evidence="2">Lacks conserved residue(s) required for the propagation of feature annotation.</text>
</comment>
<dbReference type="PANTHER" id="PTHR43493:SF5">
    <property type="entry name" value="DNA GYRASE SUBUNIT A, CHLOROPLASTIC_MITOCHONDRIAL"/>
    <property type="match status" value="1"/>
</dbReference>
<dbReference type="InterPro" id="IPR013320">
    <property type="entry name" value="ConA-like_dom_sf"/>
</dbReference>
<dbReference type="InterPro" id="IPR006026">
    <property type="entry name" value="Peptidase_Metallo"/>
</dbReference>
<dbReference type="InterPro" id="IPR013760">
    <property type="entry name" value="Topo_IIA-like_dom_sf"/>
</dbReference>
<feature type="domain" description="Peptidase M12A" evidence="8">
    <location>
        <begin position="1492"/>
        <end position="1709"/>
    </location>
</feature>
<dbReference type="EMBL" id="CAXAMN010025439">
    <property type="protein sequence ID" value="CAK9095148.1"/>
    <property type="molecule type" value="Genomic_DNA"/>
</dbReference>
<evidence type="ECO:0000259" key="8">
    <source>
        <dbReference type="PROSITE" id="PS51864"/>
    </source>
</evidence>
<keyword evidence="2 3" id="KW-0479">Metal-binding</keyword>
<sequence length="1965" mass="219275">MDLAHRLATQQRQLVDYKMSSAFPCLTTPPSALVQIPLAGSADTKVSQLAERVSVLVASMQKRCDEDKEELEQQMEKIHARLEARLGALERGEDGSLGREATWLREARGMVSAALTEAQAQWRQEFAQLKGEQQQQLELLEDLAGVSRHSGTRLEKVERGLAAHERTIRRAEEHLKALTHHGPQYSQLEGALLNLERQVNEQQVAVEVQVARLQVECDGLRRRSEAIAHTREELVEAVEERLARATVSEPRAAPRDDSRLLQRCDDLDARLAAQKVHVEAHEQRFKSFAERLEAVQMELFDQLRSFGVQRREELLQEVDGQLRVLRERMDTLSELLDEIMLRQAQRVDQIDVQCALRGDRNDVFLLDGCGGPKGPETLEEKRGEGLPGLCPGCTRNFDAQLGTSHPGVLAEEAGPEGFKYLLSMKMWSLTENKVEELRAQHQSKCQALEELRGTSIEMLWEKDLQRLEEALAAAEERERKEAEAAAKLAAKHSSEDSLLVNKQCILVLAQNFTAKRVRTSEWKARRRGTALSSNKALVKANAKKGKEEEDGEEDAEEESPEALAGVFCCHDFDALLVFSERGFVYILQALDVPLVKKSFCKGTELKAFLPELEGRVAALVTVAQGRLKDQEDFVVLVSKKGFAKKVSLSRFRALRPGKGMPAMKLAEGDQLAWAHKAGANSAMVLGTAEGFVLRVSLGQDWHLSTPKGPGKCIMKMRKDTKDHLASCSISELTDAELQKIKAKAAAKAKSSPSALTEEARPHENEESEKEDGAEGEKEEVAAEESEPEDEKAEDPDREEVDEADKDVAGTSEVTEKPGEGPCALLLTECGLGLRIPLNSKRIGLSNKGGKGKRVMKLPDGDQVVSVCVVSGNTAQEPAKPPAAWQLYMKDQPEASEAGFTVLPADLRRPYEAQEEAMKRQYREDLEKYHQEDNEELLLGSASGAVTRIKVSSVPVTTRLIRGRMLAKTKSDRISVATLLSSMEGDPNETQSQPSQSSAKSPSQPVSAPSETFTAPSRVEPSQPSSQPSQRRARAPPLPPLESPEPLAPTPSQSSSRAASSSQPLTAPSAVGSEVSSTSYLKRRRMSMSQISPRLRSPCPRAVVAPLSSLKATLRVIKNPFMEKAPKPKQTKLDFGDLLSFKGLNRLDVSPRVRHASAALWGAAGGSMAHVDGEHDGQREHDDEQPREHEHDDAAEVNIEPLWFEAAWQTSSWSDCTKCGFGHAQLREVQCLSIFHMAEVTEEHCSNTQKPPRTKACRCAELLCVGDPDRCPQEEAQWFEPETPYSELGCFSLAHGHDDGHSDSLLDLSCVGYKGATPCKSGLPFYSMHSNAMSPSLCFGFCTSKGFDIFGLLKNTECRCGFSEINRNARMRGPSVPQLQFELAGLETFKDASGICPLRVFRYSGYFEAGGIPMSLVKLEEDDLQYFHKVFHSHQRDMDEDVIYSTHAPTSPPAMDVRAESEPVGHPWDRDCFPANCGPGGGVWPHRQPEAPEGVYDQFREYSVIPYFFSENLDDARKEVFRTAARHWHAVTCVVLVEKQREEIHEPAIEVLVDQEDRCFVNRIGYPGYWENQPQLAFVNLGWCNNLYFLGNVIHEIGHVLGMNHEQKRMDATQKVNHHGPYLHIFWDSLEDQTKRNQYLPDTKTYMGSDLQDMDDPHHGYAAYDYGSIMHYGRNGRFEPIMDENAELLGNRDHLSESDIIQVNDMYQCKEKVTQEMDRSCNFEVSLCNWVNVGKDSAHWRLRQHRSGGPASGVHSSSFAYAEAKGHPWEGFILQSPVLEKFKKYQLRFSYFLSSKDTELTVEYESVLGKSEPVFRAEDRTPRVWHHQELTIFGDRAITVRFVVLTTDNVDSGAAIDNVNLVLRGHSEVDASDHQKTLLEEVKDAFENLLDSIFSRKYDSRPSPTTSHPEASAGSALLWAASGVALAAVALLLVCSRPVRRRRYFEEEIMWAEQELLSARISMDVI</sequence>
<evidence type="ECO:0000256" key="1">
    <source>
        <dbReference type="ARBA" id="ARBA00023180"/>
    </source>
</evidence>
<feature type="binding site" evidence="2">
    <location>
        <position position="1594"/>
    </location>
    <ligand>
        <name>Zn(2+)</name>
        <dbReference type="ChEBI" id="CHEBI:29105"/>
        <note>catalytic</note>
    </ligand>
</feature>
<evidence type="ECO:0000256" key="4">
    <source>
        <dbReference type="SAM" id="Coils"/>
    </source>
</evidence>
<feature type="compositionally biased region" description="Low complexity" evidence="5">
    <location>
        <begin position="990"/>
        <end position="1029"/>
    </location>
</feature>
<dbReference type="Gene3D" id="2.120.10.90">
    <property type="entry name" value="DNA gyrase/topoisomerase IV, subunit A, C-terminal"/>
    <property type="match status" value="2"/>
</dbReference>
<keyword evidence="6" id="KW-0472">Membrane</keyword>
<keyword evidence="10" id="KW-1185">Reference proteome</keyword>
<evidence type="ECO:0000256" key="2">
    <source>
        <dbReference type="PROSITE-ProRule" id="PRU01211"/>
    </source>
</evidence>
<dbReference type="InterPro" id="IPR000884">
    <property type="entry name" value="TSP1_rpt"/>
</dbReference>
<evidence type="ECO:0000313" key="9">
    <source>
        <dbReference type="EMBL" id="CAK9095148.1"/>
    </source>
</evidence>
<dbReference type="InterPro" id="IPR006691">
    <property type="entry name" value="GyrA/parC_rep"/>
</dbReference>
<feature type="coiled-coil region" evidence="4">
    <location>
        <begin position="154"/>
        <end position="205"/>
    </location>
</feature>
<feature type="compositionally biased region" description="Acidic residues" evidence="5">
    <location>
        <begin position="781"/>
        <end position="804"/>
    </location>
</feature>
<feature type="region of interest" description="Disordered" evidence="5">
    <location>
        <begin position="536"/>
        <end position="556"/>
    </location>
</feature>
<feature type="compositionally biased region" description="Low complexity" evidence="5">
    <location>
        <begin position="1049"/>
        <end position="1062"/>
    </location>
</feature>
<dbReference type="SUPFAM" id="SSF56719">
    <property type="entry name" value="Type II DNA topoisomerase"/>
    <property type="match status" value="1"/>
</dbReference>